<dbReference type="Gene3D" id="3.10.310.40">
    <property type="match status" value="1"/>
</dbReference>
<dbReference type="AlphaFoldDB" id="A0A7V6A3E4"/>
<dbReference type="Gene3D" id="3.30.54.20">
    <property type="match status" value="1"/>
</dbReference>
<comment type="domain">
    <text evidence="11">Consists of three domains; the N-terminal catalytic domain, the editing domain and the C-terminal C-Ala domain. The editing domain removes incorrectly charged amino acids, while the C-Ala domain, along with tRNA(Ala), serves as a bridge to cooperatively bring together the editing and aminoacylation centers thus stimulating deacylation of misacylated tRNAs.</text>
</comment>
<evidence type="ECO:0000256" key="8">
    <source>
        <dbReference type="ARBA" id="ARBA00022884"/>
    </source>
</evidence>
<dbReference type="InterPro" id="IPR009000">
    <property type="entry name" value="Transl_B-barrel_sf"/>
</dbReference>
<dbReference type="GO" id="GO:0006419">
    <property type="term" value="P:alanyl-tRNA aminoacylation"/>
    <property type="evidence" value="ECO:0007669"/>
    <property type="project" value="UniProtKB-UniRule"/>
</dbReference>
<keyword evidence="3 11" id="KW-0436">Ligase</keyword>
<evidence type="ECO:0000259" key="13">
    <source>
        <dbReference type="PROSITE" id="PS50860"/>
    </source>
</evidence>
<keyword evidence="5 11" id="KW-0547">Nucleotide-binding</keyword>
<dbReference type="Gene3D" id="3.30.980.10">
    <property type="entry name" value="Threonyl-trna Synthetase, Chain A, domain 2"/>
    <property type="match status" value="1"/>
</dbReference>
<dbReference type="InterPro" id="IPR050058">
    <property type="entry name" value="Ala-tRNA_ligase"/>
</dbReference>
<dbReference type="Gene3D" id="3.30.930.10">
    <property type="entry name" value="Bira Bifunctional Protein, Domain 2"/>
    <property type="match status" value="1"/>
</dbReference>
<accession>A0A7V6A3E4</accession>
<dbReference type="Pfam" id="PF02272">
    <property type="entry name" value="DHHA1"/>
    <property type="match status" value="1"/>
</dbReference>
<dbReference type="GO" id="GO:0008270">
    <property type="term" value="F:zinc ion binding"/>
    <property type="evidence" value="ECO:0007669"/>
    <property type="project" value="UniProtKB-UniRule"/>
</dbReference>
<dbReference type="Pfam" id="PF07973">
    <property type="entry name" value="tRNA_SAD"/>
    <property type="match status" value="1"/>
</dbReference>
<comment type="similarity">
    <text evidence="1 11">Belongs to the class-II aminoacyl-tRNA synthetase family.</text>
</comment>
<dbReference type="GO" id="GO:0002161">
    <property type="term" value="F:aminoacyl-tRNA deacylase activity"/>
    <property type="evidence" value="ECO:0007669"/>
    <property type="project" value="TreeGrafter"/>
</dbReference>
<dbReference type="FunFam" id="3.30.930.10:FF:000004">
    <property type="entry name" value="Alanine--tRNA ligase"/>
    <property type="match status" value="1"/>
</dbReference>
<evidence type="ECO:0000256" key="2">
    <source>
        <dbReference type="ARBA" id="ARBA00022555"/>
    </source>
</evidence>
<dbReference type="Gene3D" id="2.40.30.130">
    <property type="match status" value="1"/>
</dbReference>
<comment type="function">
    <text evidence="11">Catalyzes the attachment of alanine to tRNA(Ala) in a two-step reaction: alanine is first activated by ATP to form Ala-AMP and then transferred to the acceptor end of tRNA(Ala). Also edits incorrectly charged Ser-tRNA(Ala) and Gly-tRNA(Ala) via its editing domain.</text>
</comment>
<dbReference type="PANTHER" id="PTHR11777">
    <property type="entry name" value="ALANYL-TRNA SYNTHETASE"/>
    <property type="match status" value="1"/>
</dbReference>
<feature type="binding site" evidence="11">
    <location>
        <position position="670"/>
    </location>
    <ligand>
        <name>Zn(2+)</name>
        <dbReference type="ChEBI" id="CHEBI:29105"/>
    </ligand>
</feature>
<dbReference type="GO" id="GO:0000049">
    <property type="term" value="F:tRNA binding"/>
    <property type="evidence" value="ECO:0007669"/>
    <property type="project" value="UniProtKB-KW"/>
</dbReference>
<dbReference type="GO" id="GO:0005829">
    <property type="term" value="C:cytosol"/>
    <property type="evidence" value="ECO:0007669"/>
    <property type="project" value="TreeGrafter"/>
</dbReference>
<dbReference type="InterPro" id="IPR012947">
    <property type="entry name" value="tRNA_SAD"/>
</dbReference>
<keyword evidence="11" id="KW-0963">Cytoplasm</keyword>
<evidence type="ECO:0000256" key="10">
    <source>
        <dbReference type="ARBA" id="ARBA00023146"/>
    </source>
</evidence>
<dbReference type="InterPro" id="IPR018163">
    <property type="entry name" value="Thr/Ala-tRNA-synth_IIc_edit"/>
</dbReference>
<comment type="cofactor">
    <cofactor evidence="11">
        <name>Zn(2+)</name>
        <dbReference type="ChEBI" id="CHEBI:29105"/>
    </cofactor>
    <text evidence="11">Binds 1 zinc ion per subunit.</text>
</comment>
<dbReference type="SUPFAM" id="SSF50447">
    <property type="entry name" value="Translation proteins"/>
    <property type="match status" value="1"/>
</dbReference>
<dbReference type="InterPro" id="IPR002318">
    <property type="entry name" value="Ala-tRNA-lgiase_IIc"/>
</dbReference>
<feature type="binding site" evidence="11">
    <location>
        <position position="568"/>
    </location>
    <ligand>
        <name>Zn(2+)</name>
        <dbReference type="ChEBI" id="CHEBI:29105"/>
    </ligand>
</feature>
<keyword evidence="10 11" id="KW-0030">Aminoacyl-tRNA synthetase</keyword>
<keyword evidence="8 11" id="KW-0694">RNA-binding</keyword>
<evidence type="ECO:0000256" key="1">
    <source>
        <dbReference type="ARBA" id="ARBA00008226"/>
    </source>
</evidence>
<keyword evidence="2 11" id="KW-0820">tRNA-binding</keyword>
<dbReference type="PROSITE" id="PS50860">
    <property type="entry name" value="AA_TRNA_LIGASE_II_ALA"/>
    <property type="match status" value="1"/>
</dbReference>
<dbReference type="SMART" id="SM00863">
    <property type="entry name" value="tRNA_SAD"/>
    <property type="match status" value="1"/>
</dbReference>
<dbReference type="FunFam" id="3.30.980.10:FF:000004">
    <property type="entry name" value="Alanine--tRNA ligase, cytoplasmic"/>
    <property type="match status" value="1"/>
</dbReference>
<dbReference type="FunFam" id="3.10.310.40:FF:000001">
    <property type="entry name" value="Alanine--tRNA ligase"/>
    <property type="match status" value="1"/>
</dbReference>
<dbReference type="InterPro" id="IPR023033">
    <property type="entry name" value="Ala_tRNA_ligase_euk/bac"/>
</dbReference>
<dbReference type="GO" id="GO:0005524">
    <property type="term" value="F:ATP binding"/>
    <property type="evidence" value="ECO:0007669"/>
    <property type="project" value="UniProtKB-UniRule"/>
</dbReference>
<dbReference type="GO" id="GO:0045892">
    <property type="term" value="P:negative regulation of DNA-templated transcription"/>
    <property type="evidence" value="ECO:0007669"/>
    <property type="project" value="TreeGrafter"/>
</dbReference>
<gene>
    <name evidence="11 14" type="primary">alaS</name>
    <name evidence="14" type="ORF">ENV52_06315</name>
</gene>
<evidence type="ECO:0000256" key="5">
    <source>
        <dbReference type="ARBA" id="ARBA00022741"/>
    </source>
</evidence>
<protein>
    <recommendedName>
        <fullName evidence="11">Alanine--tRNA ligase</fullName>
        <ecNumber evidence="11">6.1.1.7</ecNumber>
    </recommendedName>
    <alternativeName>
        <fullName evidence="11">Alanyl-tRNA synthetase</fullName>
        <shortName evidence="11">AlaRS</shortName>
    </alternativeName>
</protein>
<feature type="binding site" evidence="11">
    <location>
        <position position="674"/>
    </location>
    <ligand>
        <name>Zn(2+)</name>
        <dbReference type="ChEBI" id="CHEBI:29105"/>
    </ligand>
</feature>
<dbReference type="Pfam" id="PF01411">
    <property type="entry name" value="tRNA-synt_2c"/>
    <property type="match status" value="1"/>
</dbReference>
<feature type="coiled-coil region" evidence="12">
    <location>
        <begin position="729"/>
        <end position="756"/>
    </location>
</feature>
<evidence type="ECO:0000256" key="11">
    <source>
        <dbReference type="HAMAP-Rule" id="MF_00036"/>
    </source>
</evidence>
<evidence type="ECO:0000256" key="9">
    <source>
        <dbReference type="ARBA" id="ARBA00022917"/>
    </source>
</evidence>
<dbReference type="HAMAP" id="MF_00036_B">
    <property type="entry name" value="Ala_tRNA_synth_B"/>
    <property type="match status" value="1"/>
</dbReference>
<keyword evidence="9 11" id="KW-0648">Protein biosynthesis</keyword>
<dbReference type="NCBIfam" id="TIGR00344">
    <property type="entry name" value="alaS"/>
    <property type="match status" value="1"/>
</dbReference>
<keyword evidence="12" id="KW-0175">Coiled coil</keyword>
<keyword evidence="4 11" id="KW-0479">Metal-binding</keyword>
<comment type="catalytic activity">
    <reaction evidence="11">
        <text>tRNA(Ala) + L-alanine + ATP = L-alanyl-tRNA(Ala) + AMP + diphosphate</text>
        <dbReference type="Rhea" id="RHEA:12540"/>
        <dbReference type="Rhea" id="RHEA-COMP:9657"/>
        <dbReference type="Rhea" id="RHEA-COMP:9923"/>
        <dbReference type="ChEBI" id="CHEBI:30616"/>
        <dbReference type="ChEBI" id="CHEBI:33019"/>
        <dbReference type="ChEBI" id="CHEBI:57972"/>
        <dbReference type="ChEBI" id="CHEBI:78442"/>
        <dbReference type="ChEBI" id="CHEBI:78497"/>
        <dbReference type="ChEBI" id="CHEBI:456215"/>
        <dbReference type="EC" id="6.1.1.7"/>
    </reaction>
</comment>
<dbReference type="InterPro" id="IPR045864">
    <property type="entry name" value="aa-tRNA-synth_II/BPL/LPL"/>
</dbReference>
<evidence type="ECO:0000256" key="3">
    <source>
        <dbReference type="ARBA" id="ARBA00022598"/>
    </source>
</evidence>
<sequence length="881" mass="96077">MNSRDVRNTFLSYFNSQGHTVVPSSSLVPHGDPTLLFTNAGMVQFKRTFLGEEQRPYVRAASSQKCVRAGGKHNDLENVGYTARHHTFFEMLGNFSFGDYFKEGAIQMAWELLTKKYGLPKDRLWATVYHEDDEARELWQKIAGLPPERIIGLGEKDNFWAMGDTGPCGPCSEIIFDQGEAVACGPDCGIGVCECDRYLEIWNLVFMQFNRTADGVMTPLPRPSIDTGMGLERLSAVLQGVHSNFDTDLLRPIIGRVEDLAGLAYGADDSKKSVAFRVIADHARATAFLMADGVLPSNEGRGYVLRRIMRRALRYGRLLDLKTPFLPAVTRKVVELMGDIYPELVEAQTLINQVVTNEEERFAETLDHGLKLLAEEVAAIRGQGGQVLPGAVAFRLYDTYGFPLDLVQDALREEGLDLDIPGYEKHMQVQREASRASWQGGAAGEIPAVYQELAEESPTEFLGYQTLRADSPIQVLIKGEVRVDRARAGDQVEIITAATPFYGESGGQVGDTGVISGEGFTVEVTNTTRLPNDIFVHQGVVKTGEIGVGTTAHLEVDASRRRAIARHHTATHILQAVLQRELGGHVKQSGSLVAPERFRFDFTHFAAITPDELAKIELELNAAVLENLPVETSIMSMAEALKSGAMALFEEKYGDRVRLVAIPGISKELCGGTHVSRTGDIGLVKIITEAGIAAGIRRIEAVCGLEALKLVREEEEELSQAAGLLKAGRGELLDRLAKVLKRTRELEKEVTALKGRLTAVQAGDLLEQVRQVDGVPVLALEVEAGDPKGLREFAAKLSNRLKSGIVVLGSRGDDKAMLIALVSKDLTSRFNAGEIIRELAPLVGGSGGGRADMAQAGGPDKEKVAEAIKLAYELVARKVKQ</sequence>
<evidence type="ECO:0000256" key="7">
    <source>
        <dbReference type="ARBA" id="ARBA00022840"/>
    </source>
</evidence>
<evidence type="ECO:0000256" key="12">
    <source>
        <dbReference type="SAM" id="Coils"/>
    </source>
</evidence>
<dbReference type="InterPro" id="IPR018162">
    <property type="entry name" value="Ala-tRNA-ligase_IIc_anticod-bd"/>
</dbReference>
<dbReference type="EC" id="6.1.1.7" evidence="11"/>
<keyword evidence="6 11" id="KW-0862">Zinc</keyword>
<dbReference type="InterPro" id="IPR018165">
    <property type="entry name" value="Ala-tRNA-synth_IIc_core"/>
</dbReference>
<evidence type="ECO:0000256" key="6">
    <source>
        <dbReference type="ARBA" id="ARBA00022833"/>
    </source>
</evidence>
<dbReference type="FunFam" id="3.30.54.20:FF:000001">
    <property type="entry name" value="Alanine--tRNA ligase"/>
    <property type="match status" value="1"/>
</dbReference>
<dbReference type="Gene3D" id="6.10.250.550">
    <property type="match status" value="1"/>
</dbReference>
<dbReference type="EMBL" id="DTGR01000102">
    <property type="protein sequence ID" value="HHS29298.1"/>
    <property type="molecule type" value="Genomic_DNA"/>
</dbReference>
<name>A0A7V6A3E4_9BACT</name>
<keyword evidence="7 11" id="KW-0067">ATP-binding</keyword>
<dbReference type="PRINTS" id="PR00980">
    <property type="entry name" value="TRNASYNTHALA"/>
</dbReference>
<dbReference type="SUPFAM" id="SSF55681">
    <property type="entry name" value="Class II aaRS and biotin synthetases"/>
    <property type="match status" value="1"/>
</dbReference>
<dbReference type="InterPro" id="IPR018164">
    <property type="entry name" value="Ala-tRNA-synth_IIc_N"/>
</dbReference>
<dbReference type="PANTHER" id="PTHR11777:SF9">
    <property type="entry name" value="ALANINE--TRNA LIGASE, CYTOPLASMIC"/>
    <property type="match status" value="1"/>
</dbReference>
<reference evidence="14" key="1">
    <citation type="journal article" date="2020" name="mSystems">
        <title>Genome- and Community-Level Interaction Insights into Carbon Utilization and Element Cycling Functions of Hydrothermarchaeota in Hydrothermal Sediment.</title>
        <authorList>
            <person name="Zhou Z."/>
            <person name="Liu Y."/>
            <person name="Xu W."/>
            <person name="Pan J."/>
            <person name="Luo Z.H."/>
            <person name="Li M."/>
        </authorList>
    </citation>
    <scope>NUCLEOTIDE SEQUENCE [LARGE SCALE GENOMIC DNA]</scope>
    <source>
        <strain evidence="14">SpSt-767</strain>
    </source>
</reference>
<evidence type="ECO:0000313" key="14">
    <source>
        <dbReference type="EMBL" id="HHS29298.1"/>
    </source>
</evidence>
<dbReference type="SUPFAM" id="SSF55186">
    <property type="entry name" value="ThrRS/AlaRS common domain"/>
    <property type="match status" value="1"/>
</dbReference>
<dbReference type="InterPro" id="IPR003156">
    <property type="entry name" value="DHHA1_dom"/>
</dbReference>
<evidence type="ECO:0000256" key="4">
    <source>
        <dbReference type="ARBA" id="ARBA00022723"/>
    </source>
</evidence>
<feature type="binding site" evidence="11">
    <location>
        <position position="572"/>
    </location>
    <ligand>
        <name>Zn(2+)</name>
        <dbReference type="ChEBI" id="CHEBI:29105"/>
    </ligand>
</feature>
<dbReference type="CDD" id="cd00673">
    <property type="entry name" value="AlaRS_core"/>
    <property type="match status" value="1"/>
</dbReference>
<organism evidence="14">
    <name type="scientific">Desulfobacca acetoxidans</name>
    <dbReference type="NCBI Taxonomy" id="60893"/>
    <lineage>
        <taxon>Bacteria</taxon>
        <taxon>Pseudomonadati</taxon>
        <taxon>Thermodesulfobacteriota</taxon>
        <taxon>Desulfobaccia</taxon>
        <taxon>Desulfobaccales</taxon>
        <taxon>Desulfobaccaceae</taxon>
        <taxon>Desulfobacca</taxon>
    </lineage>
</organism>
<feature type="domain" description="Alanyl-transfer RNA synthetases family profile" evidence="13">
    <location>
        <begin position="1"/>
        <end position="713"/>
    </location>
</feature>
<comment type="caution">
    <text evidence="14">The sequence shown here is derived from an EMBL/GenBank/DDBJ whole genome shotgun (WGS) entry which is preliminary data.</text>
</comment>
<dbReference type="GO" id="GO:0004813">
    <property type="term" value="F:alanine-tRNA ligase activity"/>
    <property type="evidence" value="ECO:0007669"/>
    <property type="project" value="UniProtKB-UniRule"/>
</dbReference>
<proteinExistence type="inferred from homology"/>
<dbReference type="SUPFAM" id="SSF101353">
    <property type="entry name" value="Putative anticodon-binding domain of alanyl-tRNA synthetase (AlaRS)"/>
    <property type="match status" value="1"/>
</dbReference>
<comment type="subcellular location">
    <subcellularLocation>
        <location evidence="11">Cytoplasm</location>
    </subcellularLocation>
</comment>